<dbReference type="EMBL" id="BK015264">
    <property type="protein sequence ID" value="DAD98540.1"/>
    <property type="molecule type" value="Genomic_DNA"/>
</dbReference>
<accession>A0A8S5NW01</accession>
<organism evidence="2">
    <name type="scientific">Siphoviridae sp. ctTnV63</name>
    <dbReference type="NCBI Taxonomy" id="2825523"/>
    <lineage>
        <taxon>Viruses</taxon>
        <taxon>Duplodnaviria</taxon>
        <taxon>Heunggongvirae</taxon>
        <taxon>Uroviricota</taxon>
        <taxon>Caudoviricetes</taxon>
    </lineage>
</organism>
<evidence type="ECO:0000313" key="2">
    <source>
        <dbReference type="EMBL" id="DAD98540.1"/>
    </source>
</evidence>
<name>A0A8S5NW01_9CAUD</name>
<reference evidence="2" key="1">
    <citation type="journal article" date="2021" name="Proc. Natl. Acad. Sci. U.S.A.">
        <title>A Catalog of Tens of Thousands of Viruses from Human Metagenomes Reveals Hidden Associations with Chronic Diseases.</title>
        <authorList>
            <person name="Tisza M.J."/>
            <person name="Buck C.B."/>
        </authorList>
    </citation>
    <scope>NUCLEOTIDE SEQUENCE</scope>
    <source>
        <strain evidence="2">CtTnV63</strain>
    </source>
</reference>
<protein>
    <submittedName>
        <fullName evidence="2">Portal protein</fullName>
    </submittedName>
</protein>
<feature type="compositionally biased region" description="Basic and acidic residues" evidence="1">
    <location>
        <begin position="90"/>
        <end position="109"/>
    </location>
</feature>
<feature type="region of interest" description="Disordered" evidence="1">
    <location>
        <begin position="86"/>
        <end position="116"/>
    </location>
</feature>
<proteinExistence type="predicted"/>
<sequence>MLETTQYNYKDLSKLYKEQSQLGNSRLLSQIALGQSQSAIINTAYFENQVLNLSDIMIPPMSSNTMSSANIKAAADSSKKTITAAVSADGENKGGRPELDESQKSDKTLANEASQG</sequence>
<evidence type="ECO:0000256" key="1">
    <source>
        <dbReference type="SAM" id="MobiDB-lite"/>
    </source>
</evidence>